<dbReference type="PANTHER" id="PTHR32322">
    <property type="entry name" value="INNER MEMBRANE TRANSPORTER"/>
    <property type="match status" value="1"/>
</dbReference>
<keyword evidence="4 6" id="KW-1133">Transmembrane helix</keyword>
<comment type="similarity">
    <text evidence="2">Belongs to the EamA transporter family.</text>
</comment>
<name>A0A371B0F8_9BRAD</name>
<dbReference type="Pfam" id="PF00892">
    <property type="entry name" value="EamA"/>
    <property type="match status" value="2"/>
</dbReference>
<dbReference type="AlphaFoldDB" id="A0A371B0F8"/>
<dbReference type="InterPro" id="IPR050638">
    <property type="entry name" value="AA-Vitamin_Transporters"/>
</dbReference>
<dbReference type="OrthoDB" id="7853355at2"/>
<dbReference type="GO" id="GO:0016020">
    <property type="term" value="C:membrane"/>
    <property type="evidence" value="ECO:0007669"/>
    <property type="project" value="UniProtKB-SubCell"/>
</dbReference>
<feature type="transmembrane region" description="Helical" evidence="6">
    <location>
        <begin position="215"/>
        <end position="238"/>
    </location>
</feature>
<organism evidence="8 9">
    <name type="scientific">Undibacter mobilis</name>
    <dbReference type="NCBI Taxonomy" id="2292256"/>
    <lineage>
        <taxon>Bacteria</taxon>
        <taxon>Pseudomonadati</taxon>
        <taxon>Pseudomonadota</taxon>
        <taxon>Alphaproteobacteria</taxon>
        <taxon>Hyphomicrobiales</taxon>
        <taxon>Nitrobacteraceae</taxon>
        <taxon>Undibacter</taxon>
    </lineage>
</organism>
<feature type="transmembrane region" description="Helical" evidence="6">
    <location>
        <begin position="150"/>
        <end position="171"/>
    </location>
</feature>
<gene>
    <name evidence="8" type="ORF">DXH78_19480</name>
</gene>
<evidence type="ECO:0000256" key="3">
    <source>
        <dbReference type="ARBA" id="ARBA00022692"/>
    </source>
</evidence>
<keyword evidence="5 6" id="KW-0472">Membrane</keyword>
<feature type="transmembrane region" description="Helical" evidence="6">
    <location>
        <begin position="183"/>
        <end position="203"/>
    </location>
</feature>
<feature type="domain" description="EamA" evidence="7">
    <location>
        <begin position="7"/>
        <end position="138"/>
    </location>
</feature>
<dbReference type="EMBL" id="QRGO01000004">
    <property type="protein sequence ID" value="RDV01020.1"/>
    <property type="molecule type" value="Genomic_DNA"/>
</dbReference>
<feature type="transmembrane region" description="Helical" evidence="6">
    <location>
        <begin position="39"/>
        <end position="57"/>
    </location>
</feature>
<dbReference type="SUPFAM" id="SSF103481">
    <property type="entry name" value="Multidrug resistance efflux transporter EmrE"/>
    <property type="match status" value="2"/>
</dbReference>
<feature type="domain" description="EamA" evidence="7">
    <location>
        <begin position="153"/>
        <end position="286"/>
    </location>
</feature>
<keyword evidence="3 6" id="KW-0812">Transmembrane</keyword>
<dbReference type="Proteomes" id="UP000263993">
    <property type="component" value="Unassembled WGS sequence"/>
</dbReference>
<evidence type="ECO:0000259" key="7">
    <source>
        <dbReference type="Pfam" id="PF00892"/>
    </source>
</evidence>
<feature type="transmembrane region" description="Helical" evidence="6">
    <location>
        <begin position="64"/>
        <end position="85"/>
    </location>
</feature>
<feature type="transmembrane region" description="Helical" evidence="6">
    <location>
        <begin position="273"/>
        <end position="293"/>
    </location>
</feature>
<comment type="subcellular location">
    <subcellularLocation>
        <location evidence="1">Membrane</location>
        <topology evidence="1">Multi-pass membrane protein</topology>
    </subcellularLocation>
</comment>
<keyword evidence="9" id="KW-1185">Reference proteome</keyword>
<evidence type="ECO:0000256" key="1">
    <source>
        <dbReference type="ARBA" id="ARBA00004141"/>
    </source>
</evidence>
<proteinExistence type="inferred from homology"/>
<sequence length="309" mass="32729">MNRIVLAHIAAFAAAVSAGTAVVATRFVIGETDPLSLVFYRYVISVGCFAPFLKAIWPRERLSLADYAQIAGFGILFFVLFPWAFNASLHYVPAARGAIGLATIPIQTMIVAFIFGRERFTSAKVLGVGMAFAGIVVAFGTAAFQPGHAGYLLGDGLMLLGVFCAAIYSVFSRATLMRHGPLFVTALAMAFAVLALLPVVVLTHGPALPVFSAKGWLAVVFLGTVAGAVQFSLFMWALRWLPPTTTVLYLTLNPVAAMVLGILWLGERLTPEMLAGFGLVLAGILVGVGVLRAPKRQRASGGRPDAAKT</sequence>
<feature type="transmembrane region" description="Helical" evidence="6">
    <location>
        <begin position="247"/>
        <end position="267"/>
    </location>
</feature>
<evidence type="ECO:0000256" key="6">
    <source>
        <dbReference type="SAM" id="Phobius"/>
    </source>
</evidence>
<dbReference type="RefSeq" id="WP_115518946.1">
    <property type="nucleotide sequence ID" value="NZ_QRGO01000004.1"/>
</dbReference>
<evidence type="ECO:0000256" key="5">
    <source>
        <dbReference type="ARBA" id="ARBA00023136"/>
    </source>
</evidence>
<protein>
    <submittedName>
        <fullName evidence="8">DMT family transporter</fullName>
    </submittedName>
</protein>
<comment type="caution">
    <text evidence="8">The sequence shown here is derived from an EMBL/GenBank/DDBJ whole genome shotgun (WGS) entry which is preliminary data.</text>
</comment>
<evidence type="ECO:0000256" key="4">
    <source>
        <dbReference type="ARBA" id="ARBA00022989"/>
    </source>
</evidence>
<evidence type="ECO:0000313" key="8">
    <source>
        <dbReference type="EMBL" id="RDV01020.1"/>
    </source>
</evidence>
<accession>A0A371B0F8</accession>
<dbReference type="PANTHER" id="PTHR32322:SF2">
    <property type="entry name" value="EAMA DOMAIN-CONTAINING PROTEIN"/>
    <property type="match status" value="1"/>
</dbReference>
<dbReference type="InterPro" id="IPR037185">
    <property type="entry name" value="EmrE-like"/>
</dbReference>
<feature type="transmembrane region" description="Helical" evidence="6">
    <location>
        <begin position="125"/>
        <end position="144"/>
    </location>
</feature>
<evidence type="ECO:0000313" key="9">
    <source>
        <dbReference type="Proteomes" id="UP000263993"/>
    </source>
</evidence>
<dbReference type="InterPro" id="IPR000620">
    <property type="entry name" value="EamA_dom"/>
</dbReference>
<feature type="transmembrane region" description="Helical" evidence="6">
    <location>
        <begin position="97"/>
        <end position="116"/>
    </location>
</feature>
<reference evidence="9" key="1">
    <citation type="submission" date="2018-08" db="EMBL/GenBank/DDBJ databases">
        <authorList>
            <person name="Kim S.-J."/>
            <person name="Jung G.-Y."/>
        </authorList>
    </citation>
    <scope>NUCLEOTIDE SEQUENCE [LARGE SCALE GENOMIC DNA]</scope>
    <source>
        <strain evidence="9">GY_H</strain>
    </source>
</reference>
<evidence type="ECO:0000256" key="2">
    <source>
        <dbReference type="ARBA" id="ARBA00007362"/>
    </source>
</evidence>